<gene>
    <name evidence="1" type="ORF">L798_05749</name>
</gene>
<proteinExistence type="predicted"/>
<sequence>MKANISTSQTRPECYATYSAAKVDPNTARGYRYIFQQRVQINGTEK</sequence>
<keyword evidence="2" id="KW-1185">Reference proteome</keyword>
<dbReference type="AlphaFoldDB" id="A0A067R842"/>
<evidence type="ECO:0000313" key="1">
    <source>
        <dbReference type="EMBL" id="KDR19718.1"/>
    </source>
</evidence>
<dbReference type="Proteomes" id="UP000027135">
    <property type="component" value="Unassembled WGS sequence"/>
</dbReference>
<organism evidence="1 2">
    <name type="scientific">Zootermopsis nevadensis</name>
    <name type="common">Dampwood termite</name>
    <dbReference type="NCBI Taxonomy" id="136037"/>
    <lineage>
        <taxon>Eukaryota</taxon>
        <taxon>Metazoa</taxon>
        <taxon>Ecdysozoa</taxon>
        <taxon>Arthropoda</taxon>
        <taxon>Hexapoda</taxon>
        <taxon>Insecta</taxon>
        <taxon>Pterygota</taxon>
        <taxon>Neoptera</taxon>
        <taxon>Polyneoptera</taxon>
        <taxon>Dictyoptera</taxon>
        <taxon>Blattodea</taxon>
        <taxon>Blattoidea</taxon>
        <taxon>Termitoidae</taxon>
        <taxon>Termopsidae</taxon>
        <taxon>Zootermopsis</taxon>
    </lineage>
</organism>
<accession>A0A067R842</accession>
<evidence type="ECO:0000313" key="2">
    <source>
        <dbReference type="Proteomes" id="UP000027135"/>
    </source>
</evidence>
<protein>
    <submittedName>
        <fullName evidence="1">Uncharacterized protein</fullName>
    </submittedName>
</protein>
<dbReference type="InParanoid" id="A0A067R842"/>
<dbReference type="EMBL" id="KK852636">
    <property type="protein sequence ID" value="KDR19718.1"/>
    <property type="molecule type" value="Genomic_DNA"/>
</dbReference>
<reference evidence="1 2" key="1">
    <citation type="journal article" date="2014" name="Nat. Commun.">
        <title>Molecular traces of alternative social organization in a termite genome.</title>
        <authorList>
            <person name="Terrapon N."/>
            <person name="Li C."/>
            <person name="Robertson H.M."/>
            <person name="Ji L."/>
            <person name="Meng X."/>
            <person name="Booth W."/>
            <person name="Chen Z."/>
            <person name="Childers C.P."/>
            <person name="Glastad K.M."/>
            <person name="Gokhale K."/>
            <person name="Gowin J."/>
            <person name="Gronenberg W."/>
            <person name="Hermansen R.A."/>
            <person name="Hu H."/>
            <person name="Hunt B.G."/>
            <person name="Huylmans A.K."/>
            <person name="Khalil S.M."/>
            <person name="Mitchell R.D."/>
            <person name="Munoz-Torres M.C."/>
            <person name="Mustard J.A."/>
            <person name="Pan H."/>
            <person name="Reese J.T."/>
            <person name="Scharf M.E."/>
            <person name="Sun F."/>
            <person name="Vogel H."/>
            <person name="Xiao J."/>
            <person name="Yang W."/>
            <person name="Yang Z."/>
            <person name="Yang Z."/>
            <person name="Zhou J."/>
            <person name="Zhu J."/>
            <person name="Brent C.S."/>
            <person name="Elsik C.G."/>
            <person name="Goodisman M.A."/>
            <person name="Liberles D.A."/>
            <person name="Roe R.M."/>
            <person name="Vargo E.L."/>
            <person name="Vilcinskas A."/>
            <person name="Wang J."/>
            <person name="Bornberg-Bauer E."/>
            <person name="Korb J."/>
            <person name="Zhang G."/>
            <person name="Liebig J."/>
        </authorList>
    </citation>
    <scope>NUCLEOTIDE SEQUENCE [LARGE SCALE GENOMIC DNA]</scope>
    <source>
        <tissue evidence="1">Whole organism</tissue>
    </source>
</reference>
<name>A0A067R842_ZOONE</name>